<dbReference type="PANTHER" id="PTHR35175:SF2">
    <property type="entry name" value="DUF1289 DOMAIN-CONTAINING PROTEIN"/>
    <property type="match status" value="1"/>
</dbReference>
<dbReference type="RefSeq" id="WP_092421822.1">
    <property type="nucleotide sequence ID" value="NZ_FNCL01000002.1"/>
</dbReference>
<protein>
    <recommendedName>
        <fullName evidence="3">DUF1289 domain-containing protein</fullName>
    </recommendedName>
</protein>
<dbReference type="InterPro" id="IPR010710">
    <property type="entry name" value="DUF1289"/>
</dbReference>
<dbReference type="OrthoDB" id="9811423at2"/>
<accession>A0A1I6PQD9</accession>
<name>A0A1I6PQD9_9RHOB</name>
<reference evidence="2" key="1">
    <citation type="submission" date="2016-10" db="EMBL/GenBank/DDBJ databases">
        <authorList>
            <person name="Varghese N."/>
            <person name="Submissions S."/>
        </authorList>
    </citation>
    <scope>NUCLEOTIDE SEQUENCE [LARGE SCALE GENOMIC DNA]</scope>
    <source>
        <strain evidence="2">DSM 26894</strain>
    </source>
</reference>
<dbReference type="STRING" id="311180.SAMN04488050_101697"/>
<evidence type="ECO:0000313" key="1">
    <source>
        <dbReference type="EMBL" id="SFS42404.1"/>
    </source>
</evidence>
<organism evidence="1 2">
    <name type="scientific">Alloyangia pacifica</name>
    <dbReference type="NCBI Taxonomy" id="311180"/>
    <lineage>
        <taxon>Bacteria</taxon>
        <taxon>Pseudomonadati</taxon>
        <taxon>Pseudomonadota</taxon>
        <taxon>Alphaproteobacteria</taxon>
        <taxon>Rhodobacterales</taxon>
        <taxon>Roseobacteraceae</taxon>
        <taxon>Alloyangia</taxon>
    </lineage>
</organism>
<dbReference type="EMBL" id="FOZW01000001">
    <property type="protein sequence ID" value="SFS42404.1"/>
    <property type="molecule type" value="Genomic_DNA"/>
</dbReference>
<gene>
    <name evidence="1" type="ORF">SAMN04488050_101697</name>
</gene>
<evidence type="ECO:0000313" key="2">
    <source>
        <dbReference type="Proteomes" id="UP000199392"/>
    </source>
</evidence>
<proteinExistence type="predicted"/>
<dbReference type="AlphaFoldDB" id="A0A1I6PQD9"/>
<dbReference type="Proteomes" id="UP000199392">
    <property type="component" value="Unassembled WGS sequence"/>
</dbReference>
<dbReference type="PANTHER" id="PTHR35175">
    <property type="entry name" value="DUF1289 DOMAIN-CONTAINING PROTEIN"/>
    <property type="match status" value="1"/>
</dbReference>
<sequence>MSAPIETPCVNICVVHRESGLCTGCLRTLDEIAGWSGYTPEERRTIIDALPERKALLRQRRGGRAGRINRGG</sequence>
<evidence type="ECO:0008006" key="3">
    <source>
        <dbReference type="Google" id="ProtNLM"/>
    </source>
</evidence>
<keyword evidence="2" id="KW-1185">Reference proteome</keyword>
<dbReference type="Pfam" id="PF06945">
    <property type="entry name" value="DUF1289"/>
    <property type="match status" value="1"/>
</dbReference>